<evidence type="ECO:0000256" key="11">
    <source>
        <dbReference type="SAM" id="Phobius"/>
    </source>
</evidence>
<evidence type="ECO:0000256" key="6">
    <source>
        <dbReference type="ARBA" id="ARBA00022989"/>
    </source>
</evidence>
<evidence type="ECO:0000256" key="5">
    <source>
        <dbReference type="ARBA" id="ARBA00022692"/>
    </source>
</evidence>
<keyword evidence="3 8" id="KW-0813">Transport</keyword>
<dbReference type="EMBL" id="JACJTE010000088">
    <property type="protein sequence ID" value="MBD2565478.1"/>
    <property type="molecule type" value="Genomic_DNA"/>
</dbReference>
<dbReference type="PRINTS" id="PR00812">
    <property type="entry name" value="BCTERIALGSPF"/>
</dbReference>
<dbReference type="PROSITE" id="PS00874">
    <property type="entry name" value="T2SP_F"/>
    <property type="match status" value="1"/>
</dbReference>
<dbReference type="InterPro" id="IPR001992">
    <property type="entry name" value="T2SS_GspF/T4SS_PilC_CS"/>
</dbReference>
<feature type="domain" description="Type II secretion system protein GspF" evidence="12">
    <location>
        <begin position="72"/>
        <end position="195"/>
    </location>
</feature>
<dbReference type="InterPro" id="IPR018076">
    <property type="entry name" value="T2SS_GspF_dom"/>
</dbReference>
<evidence type="ECO:0000256" key="8">
    <source>
        <dbReference type="RuleBase" id="RU003923"/>
    </source>
</evidence>
<accession>A0ABR8F7J2</accession>
<feature type="transmembrane region" description="Helical" evidence="11">
    <location>
        <begin position="379"/>
        <end position="403"/>
    </location>
</feature>
<proteinExistence type="inferred from homology"/>
<keyword evidence="6 11" id="KW-1133">Transmembrane helix</keyword>
<dbReference type="PANTHER" id="PTHR30012">
    <property type="entry name" value="GENERAL SECRETION PATHWAY PROTEIN"/>
    <property type="match status" value="1"/>
</dbReference>
<keyword evidence="4" id="KW-1003">Cell membrane</keyword>
<evidence type="ECO:0000256" key="2">
    <source>
        <dbReference type="ARBA" id="ARBA00005745"/>
    </source>
</evidence>
<evidence type="ECO:0000256" key="10">
    <source>
        <dbReference type="SAM" id="MobiDB-lite"/>
    </source>
</evidence>
<evidence type="ECO:0000313" key="13">
    <source>
        <dbReference type="EMBL" id="MBD2565478.1"/>
    </source>
</evidence>
<feature type="compositionally biased region" description="Basic and acidic residues" evidence="10">
    <location>
        <begin position="7"/>
        <end position="20"/>
    </location>
</feature>
<feature type="domain" description="Type II secretion system protein GspF" evidence="12">
    <location>
        <begin position="276"/>
        <end position="398"/>
    </location>
</feature>
<dbReference type="PANTHER" id="PTHR30012:SF0">
    <property type="entry name" value="TYPE II SECRETION SYSTEM PROTEIN F-RELATED"/>
    <property type="match status" value="1"/>
</dbReference>
<organism evidence="13 14">
    <name type="scientific">Nostoc linckia FACHB-391</name>
    <dbReference type="NCBI Taxonomy" id="2692906"/>
    <lineage>
        <taxon>Bacteria</taxon>
        <taxon>Bacillati</taxon>
        <taxon>Cyanobacteriota</taxon>
        <taxon>Cyanophyceae</taxon>
        <taxon>Nostocales</taxon>
        <taxon>Nostocaceae</taxon>
        <taxon>Nostoc</taxon>
    </lineage>
</organism>
<evidence type="ECO:0000256" key="1">
    <source>
        <dbReference type="ARBA" id="ARBA00004651"/>
    </source>
</evidence>
<dbReference type="InterPro" id="IPR003004">
    <property type="entry name" value="GspF/PilC"/>
</dbReference>
<comment type="subcellular location">
    <subcellularLocation>
        <location evidence="1 8">Cell membrane</location>
        <topology evidence="1 8">Multi-pass membrane protein</topology>
    </subcellularLocation>
</comment>
<feature type="region of interest" description="Disordered" evidence="10">
    <location>
        <begin position="1"/>
        <end position="20"/>
    </location>
</feature>
<dbReference type="Proteomes" id="UP000604661">
    <property type="component" value="Unassembled WGS sequence"/>
</dbReference>
<evidence type="ECO:0000256" key="3">
    <source>
        <dbReference type="ARBA" id="ARBA00022448"/>
    </source>
</evidence>
<dbReference type="Pfam" id="PF00482">
    <property type="entry name" value="T2SSF"/>
    <property type="match status" value="2"/>
</dbReference>
<evidence type="ECO:0000256" key="4">
    <source>
        <dbReference type="ARBA" id="ARBA00022475"/>
    </source>
</evidence>
<protein>
    <submittedName>
        <fullName evidence="13">Type II secretion system F family protein</fullName>
    </submittedName>
</protein>
<keyword evidence="9" id="KW-0175">Coiled coil</keyword>
<comment type="caution">
    <text evidence="13">The sequence shown here is derived from an EMBL/GenBank/DDBJ whole genome shotgun (WGS) entry which is preliminary data.</text>
</comment>
<evidence type="ECO:0000313" key="14">
    <source>
        <dbReference type="Proteomes" id="UP000604661"/>
    </source>
</evidence>
<feature type="coiled-coil region" evidence="9">
    <location>
        <begin position="147"/>
        <end position="174"/>
    </location>
</feature>
<evidence type="ECO:0000256" key="9">
    <source>
        <dbReference type="SAM" id="Coils"/>
    </source>
</evidence>
<evidence type="ECO:0000256" key="7">
    <source>
        <dbReference type="ARBA" id="ARBA00023136"/>
    </source>
</evidence>
<reference evidence="13 14" key="1">
    <citation type="journal article" date="2020" name="ISME J.">
        <title>Comparative genomics reveals insights into cyanobacterial evolution and habitat adaptation.</title>
        <authorList>
            <person name="Chen M.Y."/>
            <person name="Teng W.K."/>
            <person name="Zhao L."/>
            <person name="Hu C.X."/>
            <person name="Zhou Y.K."/>
            <person name="Han B.P."/>
            <person name="Song L.R."/>
            <person name="Shu W.S."/>
        </authorList>
    </citation>
    <scope>NUCLEOTIDE SEQUENCE [LARGE SCALE GENOMIC DNA]</scope>
    <source>
        <strain evidence="13 14">FACHB-391</strain>
    </source>
</reference>
<keyword evidence="7 11" id="KW-0472">Membrane</keyword>
<keyword evidence="5 8" id="KW-0812">Transmembrane</keyword>
<comment type="similarity">
    <text evidence="2 8">Belongs to the GSP F family.</text>
</comment>
<feature type="transmembrane region" description="Helical" evidence="11">
    <location>
        <begin position="221"/>
        <end position="241"/>
    </location>
</feature>
<dbReference type="RefSeq" id="WP_190899390.1">
    <property type="nucleotide sequence ID" value="NZ_JACJTE010000088.1"/>
</dbReference>
<dbReference type="InterPro" id="IPR042094">
    <property type="entry name" value="T2SS_GspF_sf"/>
</dbReference>
<keyword evidence="14" id="KW-1185">Reference proteome</keyword>
<evidence type="ECO:0000259" key="12">
    <source>
        <dbReference type="Pfam" id="PF00482"/>
    </source>
</evidence>
<feature type="transmembrane region" description="Helical" evidence="11">
    <location>
        <begin position="172"/>
        <end position="201"/>
    </location>
</feature>
<sequence length="407" mass="44596">MPTYVARVRDSQGKSRTEKITAESLTQARTNLRDQGFVVQELKQFQGFQANFDLKKFQTSLVKVSVKDKAVFSRQFAVLMNAGVAIVRSLGVLSEQCSNPKLKQALVDISSDVQSGMNLSESMRKHPDCFDGLYVSMIQAGEVGGVLDEVLNRLAKLLEDVARLQNQIKSALSYPVVVGFIAVAIFLGMTIFLIPIFAKIFTEIGTELPALTQFLMDASQFLRSPKVFVLIGVLVALKVAFTQYGKTPVGRITIDRFSLKMPLFGDLIQKSSVARFSRTFGSLTRSGVPILTCLEIVRDTSGNQVIANAIDAARMEIQQGGMISIALQKDSVFPAMAIQMISIGEETGELDAMLMKVADFYEDEVEQAVKAMTSILEPVMIVVLGGMVGTILLAMYLPMFAVFEKLG</sequence>
<name>A0ABR8F7J2_NOSLI</name>
<gene>
    <name evidence="13" type="ORF">H6G95_33905</name>
</gene>
<dbReference type="Gene3D" id="1.20.81.30">
    <property type="entry name" value="Type II secretion system (T2SS), domain F"/>
    <property type="match status" value="2"/>
</dbReference>